<dbReference type="EMBL" id="BOPO01000037">
    <property type="protein sequence ID" value="GIL27056.1"/>
    <property type="molecule type" value="Genomic_DNA"/>
</dbReference>
<gene>
    <name evidence="3" type="ORF">NUM_23100</name>
</gene>
<feature type="domain" description="Helix-turn-helix" evidence="2">
    <location>
        <begin position="28"/>
        <end position="70"/>
    </location>
</feature>
<protein>
    <recommendedName>
        <fullName evidence="2">Helix-turn-helix domain-containing protein</fullName>
    </recommendedName>
</protein>
<dbReference type="AlphaFoldDB" id="A0A8J4A8Q2"/>
<dbReference type="InterPro" id="IPR041657">
    <property type="entry name" value="HTH_17"/>
</dbReference>
<sequence length="87" mass="10145">MAGIDTGEMQEEEGEYEQRDEAQELVRASDAARLLGIEARWIYDWYRSKQLPSAKKLNGRMLVSVDEVAALDRQLRDRRIGRPRKPR</sequence>
<dbReference type="Proteomes" id="UP000614996">
    <property type="component" value="Unassembled WGS sequence"/>
</dbReference>
<accession>A0A8J4A8Q2</accession>
<comment type="caution">
    <text evidence="3">The sequence shown here is derived from an EMBL/GenBank/DDBJ whole genome shotgun (WGS) entry which is preliminary data.</text>
</comment>
<organism evidence="3 4">
    <name type="scientific">Actinocatenispora comari</name>
    <dbReference type="NCBI Taxonomy" id="2807577"/>
    <lineage>
        <taxon>Bacteria</taxon>
        <taxon>Bacillati</taxon>
        <taxon>Actinomycetota</taxon>
        <taxon>Actinomycetes</taxon>
        <taxon>Micromonosporales</taxon>
        <taxon>Micromonosporaceae</taxon>
        <taxon>Actinocatenispora</taxon>
    </lineage>
</organism>
<name>A0A8J4A8Q2_9ACTN</name>
<reference evidence="4" key="1">
    <citation type="journal article" date="2021" name="Int. J. Syst. Evol. Microbiol.">
        <title>Actinocatenispora comari sp. nov., an endophytic actinomycete isolated from aerial parts of Comarum salesowianum.</title>
        <authorList>
            <person name="Oyunbileg N."/>
            <person name="Iizaka Y."/>
            <person name="Hamada M."/>
            <person name="Davaapurev B.O."/>
            <person name="Fukumoto A."/>
            <person name="Tsetseg B."/>
            <person name="Kato F."/>
            <person name="Tamura T."/>
            <person name="Batkhuu J."/>
            <person name="Anzai Y."/>
        </authorList>
    </citation>
    <scope>NUCLEOTIDE SEQUENCE [LARGE SCALE GENOMIC DNA]</scope>
    <source>
        <strain evidence="4">NUM-2625</strain>
    </source>
</reference>
<keyword evidence="4" id="KW-1185">Reference proteome</keyword>
<evidence type="ECO:0000259" key="2">
    <source>
        <dbReference type="Pfam" id="PF12728"/>
    </source>
</evidence>
<evidence type="ECO:0000256" key="1">
    <source>
        <dbReference type="SAM" id="MobiDB-lite"/>
    </source>
</evidence>
<evidence type="ECO:0000313" key="3">
    <source>
        <dbReference type="EMBL" id="GIL27056.1"/>
    </source>
</evidence>
<evidence type="ECO:0000313" key="4">
    <source>
        <dbReference type="Proteomes" id="UP000614996"/>
    </source>
</evidence>
<dbReference type="SUPFAM" id="SSF46955">
    <property type="entry name" value="Putative DNA-binding domain"/>
    <property type="match status" value="1"/>
</dbReference>
<dbReference type="Pfam" id="PF12728">
    <property type="entry name" value="HTH_17"/>
    <property type="match status" value="1"/>
</dbReference>
<proteinExistence type="predicted"/>
<dbReference type="InterPro" id="IPR009061">
    <property type="entry name" value="DNA-bd_dom_put_sf"/>
</dbReference>
<feature type="region of interest" description="Disordered" evidence="1">
    <location>
        <begin position="1"/>
        <end position="22"/>
    </location>
</feature>